<accession>A2DVI7</accession>
<feature type="compositionally biased region" description="Basic and acidic residues" evidence="1">
    <location>
        <begin position="558"/>
        <end position="571"/>
    </location>
</feature>
<dbReference type="RefSeq" id="XP_001327752.1">
    <property type="nucleotide sequence ID" value="XM_001327717.1"/>
</dbReference>
<feature type="compositionally biased region" description="Acidic residues" evidence="1">
    <location>
        <begin position="572"/>
        <end position="603"/>
    </location>
</feature>
<feature type="compositionally biased region" description="Acidic residues" evidence="1">
    <location>
        <begin position="514"/>
        <end position="526"/>
    </location>
</feature>
<feature type="compositionally biased region" description="Basic and acidic residues" evidence="1">
    <location>
        <begin position="435"/>
        <end position="469"/>
    </location>
</feature>
<dbReference type="Proteomes" id="UP000001542">
    <property type="component" value="Unassembled WGS sequence"/>
</dbReference>
<protein>
    <submittedName>
        <fullName evidence="2">Uncharacterized protein</fullName>
    </submittedName>
</protein>
<gene>
    <name evidence="2" type="ORF">TVAG_495440</name>
</gene>
<name>A2DVI7_TRIV3</name>
<dbReference type="STRING" id="5722.A2DVI7"/>
<dbReference type="KEGG" id="tva:4773528"/>
<sequence>MVRNKKSQILASKWRILKTKLRHKYMLTQKGEAYKDLLDNRKTKQYFSTWKHRRNLKLSDKRQLWISFTGRISRINRKKTLSLQHSYTLNHDKWLNLIKKYLKKTMIENLEDQQYTFSLRQNWISLLHNKKIFEIKKNLRLFSGTTQQWRSFSIRYLRIKMRRALIEEKTQCDLQRKWIDFSSHLCVRAKHELFIQHKQEYEEEKLHERNLEQISTFFETWKQRFYVNDILRQNYKDSMSVYAKCALNNCASMIQSIWRFKKEVQNIKKNNKVISKIFNKWRSALLVRQALNDIPLILESIQYPKYSVDLSFSELKSPIRCLSLDTILVHTQLEQEHEETQDLDLITKMAVKNGLLLDEIDKSLVSSIQINQDFRPKEKIPTKFENDTAIEKLLSNIISNELDIGLQAVDTRPSYSDLDSISSTFSARNQLKVLEESKQKQSKEEHSEPHGANENSNKIDDNKAEHNVVNDDQTDTPIKEEDKANETQTNEVTENMENKIIEEEKSQNEKENKEEEEGEIISDNEEPEKGNNEEEEDEILSAIDDLVNENKEEEEETPKDTKTDEKVKENKEEEEGEIISDFDEADNENDEEKALNDNEEEESGAILNENNNFTTEGQDKIEDEYSKSMIVIDTEDLMEIGQNVCPFELNFIKDIKLNIGINTFVYK</sequence>
<dbReference type="AlphaFoldDB" id="A2DVI7"/>
<keyword evidence="3" id="KW-1185">Reference proteome</keyword>
<evidence type="ECO:0000256" key="1">
    <source>
        <dbReference type="SAM" id="MobiDB-lite"/>
    </source>
</evidence>
<feature type="region of interest" description="Disordered" evidence="1">
    <location>
        <begin position="435"/>
        <end position="618"/>
    </location>
</feature>
<proteinExistence type="predicted"/>
<feature type="compositionally biased region" description="Basic and acidic residues" evidence="1">
    <location>
        <begin position="496"/>
        <end position="513"/>
    </location>
</feature>
<organism evidence="2 3">
    <name type="scientific">Trichomonas vaginalis (strain ATCC PRA-98 / G3)</name>
    <dbReference type="NCBI Taxonomy" id="412133"/>
    <lineage>
        <taxon>Eukaryota</taxon>
        <taxon>Metamonada</taxon>
        <taxon>Parabasalia</taxon>
        <taxon>Trichomonadida</taxon>
        <taxon>Trichomonadidae</taxon>
        <taxon>Trichomonas</taxon>
    </lineage>
</organism>
<reference evidence="2" key="1">
    <citation type="submission" date="2006-10" db="EMBL/GenBank/DDBJ databases">
        <authorList>
            <person name="Amadeo P."/>
            <person name="Zhao Q."/>
            <person name="Wortman J."/>
            <person name="Fraser-Liggett C."/>
            <person name="Carlton J."/>
        </authorList>
    </citation>
    <scope>NUCLEOTIDE SEQUENCE</scope>
    <source>
        <strain evidence="2">G3</strain>
    </source>
</reference>
<dbReference type="EMBL" id="DS113254">
    <property type="protein sequence ID" value="EAY15529.1"/>
    <property type="molecule type" value="Genomic_DNA"/>
</dbReference>
<dbReference type="VEuPathDB" id="TrichDB:TVAGG3_0275450"/>
<dbReference type="VEuPathDB" id="TrichDB:TVAG_495440"/>
<evidence type="ECO:0000313" key="2">
    <source>
        <dbReference type="EMBL" id="EAY15529.1"/>
    </source>
</evidence>
<evidence type="ECO:0000313" key="3">
    <source>
        <dbReference type="Proteomes" id="UP000001542"/>
    </source>
</evidence>
<reference evidence="2" key="2">
    <citation type="journal article" date="2007" name="Science">
        <title>Draft genome sequence of the sexually transmitted pathogen Trichomonas vaginalis.</title>
        <authorList>
            <person name="Carlton J.M."/>
            <person name="Hirt R.P."/>
            <person name="Silva J.C."/>
            <person name="Delcher A.L."/>
            <person name="Schatz M."/>
            <person name="Zhao Q."/>
            <person name="Wortman J.R."/>
            <person name="Bidwell S.L."/>
            <person name="Alsmark U.C.M."/>
            <person name="Besteiro S."/>
            <person name="Sicheritz-Ponten T."/>
            <person name="Noel C.J."/>
            <person name="Dacks J.B."/>
            <person name="Foster P.G."/>
            <person name="Simillion C."/>
            <person name="Van de Peer Y."/>
            <person name="Miranda-Saavedra D."/>
            <person name="Barton G.J."/>
            <person name="Westrop G.D."/>
            <person name="Mueller S."/>
            <person name="Dessi D."/>
            <person name="Fiori P.L."/>
            <person name="Ren Q."/>
            <person name="Paulsen I."/>
            <person name="Zhang H."/>
            <person name="Bastida-Corcuera F.D."/>
            <person name="Simoes-Barbosa A."/>
            <person name="Brown M.T."/>
            <person name="Hayes R.D."/>
            <person name="Mukherjee M."/>
            <person name="Okumura C.Y."/>
            <person name="Schneider R."/>
            <person name="Smith A.J."/>
            <person name="Vanacova S."/>
            <person name="Villalvazo M."/>
            <person name="Haas B.J."/>
            <person name="Pertea M."/>
            <person name="Feldblyum T.V."/>
            <person name="Utterback T.R."/>
            <person name="Shu C.L."/>
            <person name="Osoegawa K."/>
            <person name="de Jong P.J."/>
            <person name="Hrdy I."/>
            <person name="Horvathova L."/>
            <person name="Zubacova Z."/>
            <person name="Dolezal P."/>
            <person name="Malik S.B."/>
            <person name="Logsdon J.M. Jr."/>
            <person name="Henze K."/>
            <person name="Gupta A."/>
            <person name="Wang C.C."/>
            <person name="Dunne R.L."/>
            <person name="Upcroft J.A."/>
            <person name="Upcroft P."/>
            <person name="White O."/>
            <person name="Salzberg S.L."/>
            <person name="Tang P."/>
            <person name="Chiu C.-H."/>
            <person name="Lee Y.-S."/>
            <person name="Embley T.M."/>
            <person name="Coombs G.H."/>
            <person name="Mottram J.C."/>
            <person name="Tachezy J."/>
            <person name="Fraser-Liggett C.M."/>
            <person name="Johnson P.J."/>
        </authorList>
    </citation>
    <scope>NUCLEOTIDE SEQUENCE [LARGE SCALE GENOMIC DNA]</scope>
    <source>
        <strain evidence="2">G3</strain>
    </source>
</reference>
<dbReference type="InParanoid" id="A2DVI7"/>